<organism evidence="4 5">
    <name type="scientific">Hyphomonas hirschiana VP5</name>
    <dbReference type="NCBI Taxonomy" id="1280951"/>
    <lineage>
        <taxon>Bacteria</taxon>
        <taxon>Pseudomonadati</taxon>
        <taxon>Pseudomonadota</taxon>
        <taxon>Alphaproteobacteria</taxon>
        <taxon>Hyphomonadales</taxon>
        <taxon>Hyphomonadaceae</taxon>
        <taxon>Hyphomonas</taxon>
    </lineage>
</organism>
<proteinExistence type="inferred from homology"/>
<dbReference type="GO" id="GO:0019433">
    <property type="term" value="P:triglyceride catabolic process"/>
    <property type="evidence" value="ECO:0007669"/>
    <property type="project" value="TreeGrafter"/>
</dbReference>
<evidence type="ECO:0000313" key="5">
    <source>
        <dbReference type="Proteomes" id="UP000025061"/>
    </source>
</evidence>
<dbReference type="EMBL" id="ARYI01000022">
    <property type="protein sequence ID" value="KCZ86726.1"/>
    <property type="molecule type" value="Genomic_DNA"/>
</dbReference>
<dbReference type="GO" id="GO:0005829">
    <property type="term" value="C:cytosol"/>
    <property type="evidence" value="ECO:0007669"/>
    <property type="project" value="TreeGrafter"/>
</dbReference>
<name>A0A059F822_9PROT</name>
<dbReference type="SUPFAM" id="SSF53474">
    <property type="entry name" value="alpha/beta-Hydrolases"/>
    <property type="match status" value="1"/>
</dbReference>
<protein>
    <submittedName>
        <fullName evidence="4">Alpha/beta fold family hydrolase</fullName>
    </submittedName>
</protein>
<sequence length="319" mass="34831">MSVSPLSCADELDPGVRRFIERTGADYTALSTVAPPTTLARRREIAEQVRQPWSRGGPDMAQTHMVAIGPQGVRARVHIPASGPGTGTLLYLHGGGWTLFSIDTHDRLMREYAERIGCAVVGLDYSLSPEHRFPRALEDVDACIEWLRREGAALGLAVDRLAIGGDSAGGNLSLSAALRLRDRGEPLPAALLLNYAALDTEPRPSYRRYDGDPYMLNVDEMRDFWVNYLGKPSTDDPYARPLLADLTGLPPVHLCIAQCDILADQNTELAARLEAVGNDVSTRIYEGATHSFLEAVSISDCADRAIQDASDWLARHLTP</sequence>
<dbReference type="InterPro" id="IPR013094">
    <property type="entry name" value="AB_hydrolase_3"/>
</dbReference>
<dbReference type="InterPro" id="IPR029058">
    <property type="entry name" value="AB_hydrolase_fold"/>
</dbReference>
<dbReference type="PATRIC" id="fig|1280951.3.peg.3383"/>
<dbReference type="OrthoDB" id="9806180at2"/>
<dbReference type="GO" id="GO:0004806">
    <property type="term" value="F:triacylglycerol lipase activity"/>
    <property type="evidence" value="ECO:0007669"/>
    <property type="project" value="TreeGrafter"/>
</dbReference>
<gene>
    <name evidence="4" type="ORF">HHI_16786</name>
</gene>
<dbReference type="PANTHER" id="PTHR23025">
    <property type="entry name" value="TRIACYLGLYCEROL LIPASE"/>
    <property type="match status" value="1"/>
</dbReference>
<dbReference type="Pfam" id="PF07859">
    <property type="entry name" value="Abhydrolase_3"/>
    <property type="match status" value="1"/>
</dbReference>
<comment type="similarity">
    <text evidence="1">Belongs to the 'GDXG' lipolytic enzyme family.</text>
</comment>
<dbReference type="PANTHER" id="PTHR23025:SF3">
    <property type="entry name" value="HORMONE-SENSITIVE LIPASE"/>
    <property type="match status" value="1"/>
</dbReference>
<dbReference type="InterPro" id="IPR002168">
    <property type="entry name" value="Lipase_GDXG_HIS_AS"/>
</dbReference>
<dbReference type="Proteomes" id="UP000025061">
    <property type="component" value="Unassembled WGS sequence"/>
</dbReference>
<dbReference type="RefSeq" id="WP_011647324.1">
    <property type="nucleotide sequence ID" value="NZ_ARYI01000022.1"/>
</dbReference>
<evidence type="ECO:0000256" key="2">
    <source>
        <dbReference type="ARBA" id="ARBA00022801"/>
    </source>
</evidence>
<keyword evidence="5" id="KW-1185">Reference proteome</keyword>
<evidence type="ECO:0000259" key="3">
    <source>
        <dbReference type="Pfam" id="PF07859"/>
    </source>
</evidence>
<feature type="domain" description="Alpha/beta hydrolase fold-3" evidence="3">
    <location>
        <begin position="89"/>
        <end position="293"/>
    </location>
</feature>
<dbReference type="GO" id="GO:0004771">
    <property type="term" value="F:sterol ester esterase activity"/>
    <property type="evidence" value="ECO:0007669"/>
    <property type="project" value="TreeGrafter"/>
</dbReference>
<dbReference type="PROSITE" id="PS01173">
    <property type="entry name" value="LIPASE_GDXG_HIS"/>
    <property type="match status" value="1"/>
</dbReference>
<reference evidence="4 5" key="1">
    <citation type="submission" date="2013-04" db="EMBL/GenBank/DDBJ databases">
        <title>Hyphomonas hirschiana VP5 Genome Sequencing.</title>
        <authorList>
            <person name="Lai Q."/>
            <person name="Shao Z."/>
        </authorList>
    </citation>
    <scope>NUCLEOTIDE SEQUENCE [LARGE SCALE GENOMIC DNA]</scope>
    <source>
        <strain evidence="4 5">VP5</strain>
    </source>
</reference>
<accession>A0A059F822</accession>
<dbReference type="AlphaFoldDB" id="A0A059F822"/>
<evidence type="ECO:0000256" key="1">
    <source>
        <dbReference type="ARBA" id="ARBA00010515"/>
    </source>
</evidence>
<keyword evidence="2 4" id="KW-0378">Hydrolase</keyword>
<comment type="caution">
    <text evidence="4">The sequence shown here is derived from an EMBL/GenBank/DDBJ whole genome shotgun (WGS) entry which is preliminary data.</text>
</comment>
<evidence type="ECO:0000313" key="4">
    <source>
        <dbReference type="EMBL" id="KCZ86726.1"/>
    </source>
</evidence>
<dbReference type="Gene3D" id="3.40.50.1820">
    <property type="entry name" value="alpha/beta hydrolase"/>
    <property type="match status" value="1"/>
</dbReference>